<keyword evidence="3" id="KW-1185">Reference proteome</keyword>
<dbReference type="Gene3D" id="3.40.1580.10">
    <property type="entry name" value="SMI1/KNR4-like"/>
    <property type="match status" value="1"/>
</dbReference>
<gene>
    <name evidence="2" type="ORF">SP90_12360</name>
</gene>
<reference evidence="2 3" key="1">
    <citation type="submission" date="2015-01" db="EMBL/GenBank/DDBJ databases">
        <title>Desulfovibrio sp. JC271 draft genome sequence.</title>
        <authorList>
            <person name="Shivani Y."/>
            <person name="Subhash Y."/>
            <person name="Sasikala C."/>
            <person name="Ramana C.V."/>
        </authorList>
    </citation>
    <scope>NUCLEOTIDE SEQUENCE [LARGE SCALE GENOMIC DNA]</scope>
    <source>
        <strain evidence="2 3">JC271</strain>
    </source>
</reference>
<evidence type="ECO:0000259" key="1">
    <source>
        <dbReference type="SMART" id="SM00860"/>
    </source>
</evidence>
<accession>A0A1B7XAV4</accession>
<name>A0A1B7XAV4_9BACT</name>
<dbReference type="InterPro" id="IPR018958">
    <property type="entry name" value="Knr4/Smi1-like_dom"/>
</dbReference>
<evidence type="ECO:0000313" key="2">
    <source>
        <dbReference type="EMBL" id="OBQ46485.1"/>
    </source>
</evidence>
<dbReference type="PATRIC" id="fig|1560234.3.peg.1573"/>
<organism evidence="2 3">
    <name type="scientific">Halodesulfovibrio spirochaetisodalis</name>
    <dbReference type="NCBI Taxonomy" id="1560234"/>
    <lineage>
        <taxon>Bacteria</taxon>
        <taxon>Pseudomonadati</taxon>
        <taxon>Thermodesulfobacteriota</taxon>
        <taxon>Desulfovibrionia</taxon>
        <taxon>Desulfovibrionales</taxon>
        <taxon>Desulfovibrionaceae</taxon>
        <taxon>Halodesulfovibrio</taxon>
    </lineage>
</organism>
<evidence type="ECO:0000313" key="3">
    <source>
        <dbReference type="Proteomes" id="UP000091979"/>
    </source>
</evidence>
<dbReference type="InterPro" id="IPR037883">
    <property type="entry name" value="Knr4/Smi1-like_sf"/>
</dbReference>
<sequence>MTIDAFNIALELATEKGLEFDIPRPVSEKLIKRCEDAINFPLPASYRTFLLKYGFGGIDAVEYCGLLEGQLDEKYFLNAYWVTQEVHRQFGLPNDLFVIQKIEDGVTCLLLSQMEKEECPVILWDFSEDIERQQKKPYILANSFGEHFLKSIQYIIEDDL</sequence>
<dbReference type="Pfam" id="PF14567">
    <property type="entry name" value="SUKH_5"/>
    <property type="match status" value="1"/>
</dbReference>
<dbReference type="EMBL" id="JXMS01000023">
    <property type="protein sequence ID" value="OBQ46485.1"/>
    <property type="molecule type" value="Genomic_DNA"/>
</dbReference>
<dbReference type="Proteomes" id="UP000091979">
    <property type="component" value="Unassembled WGS sequence"/>
</dbReference>
<protein>
    <recommendedName>
        <fullName evidence="1">Knr4/Smi1-like domain-containing protein</fullName>
    </recommendedName>
</protein>
<dbReference type="SMART" id="SM00860">
    <property type="entry name" value="SMI1_KNR4"/>
    <property type="match status" value="1"/>
</dbReference>
<dbReference type="STRING" id="1560234.SP90_12360"/>
<dbReference type="SUPFAM" id="SSF160631">
    <property type="entry name" value="SMI1/KNR4-like"/>
    <property type="match status" value="1"/>
</dbReference>
<dbReference type="RefSeq" id="WP_066856675.1">
    <property type="nucleotide sequence ID" value="NZ_JXMS01000023.1"/>
</dbReference>
<feature type="domain" description="Knr4/Smi1-like" evidence="1">
    <location>
        <begin position="25"/>
        <end position="129"/>
    </location>
</feature>
<dbReference type="OrthoDB" id="5880263at2"/>
<comment type="caution">
    <text evidence="2">The sequence shown here is derived from an EMBL/GenBank/DDBJ whole genome shotgun (WGS) entry which is preliminary data.</text>
</comment>
<proteinExistence type="predicted"/>
<dbReference type="AlphaFoldDB" id="A0A1B7XAV4"/>